<feature type="transmembrane region" description="Helical" evidence="1">
    <location>
        <begin position="117"/>
        <end position="145"/>
    </location>
</feature>
<gene>
    <name evidence="2" type="ORF">X798_04782</name>
</gene>
<proteinExistence type="predicted"/>
<keyword evidence="1" id="KW-0812">Transmembrane</keyword>
<keyword evidence="1" id="KW-0472">Membrane</keyword>
<keyword evidence="3" id="KW-1185">Reference proteome</keyword>
<evidence type="ECO:0000313" key="2">
    <source>
        <dbReference type="EMBL" id="OZC08223.1"/>
    </source>
</evidence>
<dbReference type="AlphaFoldDB" id="A0A238BSF3"/>
<accession>A0A238BSF3</accession>
<dbReference type="Proteomes" id="UP000242913">
    <property type="component" value="Unassembled WGS sequence"/>
</dbReference>
<sequence>MWYHALMLYAAVVSYLPYVKPIFYASKFVKKSQIQYYAVLHFSTLLWGGFTIVTLHQTGNFIPYCLTHITLFIALFIVALMMRFSLLQGTIKINKYKPLGINSIKVSKLQQKRLYTFIIYTYSIEVITLPMFVHTCARIICVLAGCKYNVAENNFASMLYIAIFFCRRMRVIFVVLITILAYEPFRRSTFSFFTGKKWTTEVKSIQTLETR</sequence>
<feature type="transmembrane region" description="Helical" evidence="1">
    <location>
        <begin position="36"/>
        <end position="55"/>
    </location>
</feature>
<feature type="transmembrane region" description="Helical" evidence="1">
    <location>
        <begin position="6"/>
        <end position="24"/>
    </location>
</feature>
<dbReference type="EMBL" id="KZ270012">
    <property type="protein sequence ID" value="OZC08223.1"/>
    <property type="molecule type" value="Genomic_DNA"/>
</dbReference>
<dbReference type="OrthoDB" id="5876063at2759"/>
<name>A0A238BSF3_9BILA</name>
<reference evidence="2 3" key="1">
    <citation type="submission" date="2015-12" db="EMBL/GenBank/DDBJ databases">
        <title>Draft genome of the nematode, Onchocerca flexuosa.</title>
        <authorList>
            <person name="Mitreva M."/>
        </authorList>
    </citation>
    <scope>NUCLEOTIDE SEQUENCE [LARGE SCALE GENOMIC DNA]</scope>
    <source>
        <strain evidence="2">Red Deer</strain>
    </source>
</reference>
<feature type="transmembrane region" description="Helical" evidence="1">
    <location>
        <begin position="157"/>
        <end position="182"/>
    </location>
</feature>
<organism evidence="2 3">
    <name type="scientific">Onchocerca flexuosa</name>
    <dbReference type="NCBI Taxonomy" id="387005"/>
    <lineage>
        <taxon>Eukaryota</taxon>
        <taxon>Metazoa</taxon>
        <taxon>Ecdysozoa</taxon>
        <taxon>Nematoda</taxon>
        <taxon>Chromadorea</taxon>
        <taxon>Rhabditida</taxon>
        <taxon>Spirurina</taxon>
        <taxon>Spiruromorpha</taxon>
        <taxon>Filarioidea</taxon>
        <taxon>Onchocercidae</taxon>
        <taxon>Onchocerca</taxon>
    </lineage>
</organism>
<evidence type="ECO:0000256" key="1">
    <source>
        <dbReference type="SAM" id="Phobius"/>
    </source>
</evidence>
<keyword evidence="1" id="KW-1133">Transmembrane helix</keyword>
<evidence type="ECO:0000313" key="3">
    <source>
        <dbReference type="Proteomes" id="UP000242913"/>
    </source>
</evidence>
<feature type="transmembrane region" description="Helical" evidence="1">
    <location>
        <begin position="61"/>
        <end position="82"/>
    </location>
</feature>
<protein>
    <submittedName>
        <fullName evidence="2">Uncharacterized protein</fullName>
    </submittedName>
</protein>